<evidence type="ECO:0000259" key="2">
    <source>
        <dbReference type="Pfam" id="PF09851"/>
    </source>
</evidence>
<keyword evidence="4" id="KW-1185">Reference proteome</keyword>
<evidence type="ECO:0000313" key="3">
    <source>
        <dbReference type="EMBL" id="NHF63547.1"/>
    </source>
</evidence>
<sequence>MMWGYYDMGWGLWLPWLLLILLGIGLLIYVVIRSATRSRPPESSGSAADPRRILQERYARGEIDTDEFTERMRMLGDG</sequence>
<comment type="caution">
    <text evidence="3">The sequence shown here is derived from an EMBL/GenBank/DDBJ whole genome shotgun (WGS) entry which is preliminary data.</text>
</comment>
<feature type="transmembrane region" description="Helical" evidence="1">
    <location>
        <begin position="12"/>
        <end position="32"/>
    </location>
</feature>
<dbReference type="InterPro" id="IPR018649">
    <property type="entry name" value="SHOCT"/>
</dbReference>
<evidence type="ECO:0000256" key="1">
    <source>
        <dbReference type="SAM" id="Phobius"/>
    </source>
</evidence>
<dbReference type="OrthoDB" id="3748887at2"/>
<accession>A0A9E5JRJ6</accession>
<evidence type="ECO:0000313" key="4">
    <source>
        <dbReference type="Proteomes" id="UP000818266"/>
    </source>
</evidence>
<organism evidence="3 4">
    <name type="scientific">Microcella pacifica</name>
    <dbReference type="NCBI Taxonomy" id="2591847"/>
    <lineage>
        <taxon>Bacteria</taxon>
        <taxon>Bacillati</taxon>
        <taxon>Actinomycetota</taxon>
        <taxon>Actinomycetes</taxon>
        <taxon>Micrococcales</taxon>
        <taxon>Microbacteriaceae</taxon>
        <taxon>Microcella</taxon>
    </lineage>
</organism>
<keyword evidence="1" id="KW-0812">Transmembrane</keyword>
<dbReference type="RefSeq" id="WP_152582596.1">
    <property type="nucleotide sequence ID" value="NZ_JAVJPO010000009.1"/>
</dbReference>
<reference evidence="3 4" key="1">
    <citation type="submission" date="2020-03" db="EMBL/GenBank/DDBJ databases">
        <title>Chryseoglobus sp. isolated from a deep-sea seamount.</title>
        <authorList>
            <person name="Zhang D.-C."/>
        </authorList>
    </citation>
    <scope>NUCLEOTIDE SEQUENCE [LARGE SCALE GENOMIC DNA]</scope>
    <source>
        <strain evidence="3 4">KN1116</strain>
    </source>
</reference>
<dbReference type="AlphaFoldDB" id="A0A9E5JRJ6"/>
<dbReference type="Pfam" id="PF09851">
    <property type="entry name" value="SHOCT"/>
    <property type="match status" value="1"/>
</dbReference>
<keyword evidence="1" id="KW-0472">Membrane</keyword>
<proteinExistence type="predicted"/>
<gene>
    <name evidence="3" type="ORF">FK219_009900</name>
</gene>
<dbReference type="EMBL" id="VIKT02000016">
    <property type="protein sequence ID" value="NHF63547.1"/>
    <property type="molecule type" value="Genomic_DNA"/>
</dbReference>
<keyword evidence="1" id="KW-1133">Transmembrane helix</keyword>
<feature type="domain" description="SHOCT" evidence="2">
    <location>
        <begin position="49"/>
        <end position="71"/>
    </location>
</feature>
<name>A0A9E5JRJ6_9MICO</name>
<protein>
    <submittedName>
        <fullName evidence="3">SHOCT domain-containing protein</fullName>
    </submittedName>
</protein>
<dbReference type="Proteomes" id="UP000818266">
    <property type="component" value="Unassembled WGS sequence"/>
</dbReference>